<evidence type="ECO:0000256" key="1">
    <source>
        <dbReference type="SAM" id="Phobius"/>
    </source>
</evidence>
<keyword evidence="1" id="KW-1133">Transmembrane helix</keyword>
<accession>A0A438K3L7</accession>
<feature type="transmembrane region" description="Helical" evidence="1">
    <location>
        <begin position="126"/>
        <end position="144"/>
    </location>
</feature>
<protein>
    <recommendedName>
        <fullName evidence="5">Reverse transcriptase zinc-binding domain-containing protein</fullName>
    </recommendedName>
</protein>
<feature type="chain" id="PRO_5019558940" description="Reverse transcriptase zinc-binding domain-containing protein" evidence="2">
    <location>
        <begin position="20"/>
        <end position="185"/>
    </location>
</feature>
<evidence type="ECO:0008006" key="5">
    <source>
        <dbReference type="Google" id="ProtNLM"/>
    </source>
</evidence>
<feature type="signal peptide" evidence="2">
    <location>
        <begin position="1"/>
        <end position="19"/>
    </location>
</feature>
<name>A0A438K3L7_VITVI</name>
<evidence type="ECO:0000313" key="3">
    <source>
        <dbReference type="EMBL" id="RVX15800.1"/>
    </source>
</evidence>
<evidence type="ECO:0000313" key="4">
    <source>
        <dbReference type="Proteomes" id="UP000288805"/>
    </source>
</evidence>
<organism evidence="3 4">
    <name type="scientific">Vitis vinifera</name>
    <name type="common">Grape</name>
    <dbReference type="NCBI Taxonomy" id="29760"/>
    <lineage>
        <taxon>Eukaryota</taxon>
        <taxon>Viridiplantae</taxon>
        <taxon>Streptophyta</taxon>
        <taxon>Embryophyta</taxon>
        <taxon>Tracheophyta</taxon>
        <taxon>Spermatophyta</taxon>
        <taxon>Magnoliopsida</taxon>
        <taxon>eudicotyledons</taxon>
        <taxon>Gunneridae</taxon>
        <taxon>Pentapetalae</taxon>
        <taxon>rosids</taxon>
        <taxon>Vitales</taxon>
        <taxon>Vitaceae</taxon>
        <taxon>Viteae</taxon>
        <taxon>Vitis</taxon>
    </lineage>
</organism>
<keyword evidence="2" id="KW-0732">Signal</keyword>
<evidence type="ECO:0000256" key="2">
    <source>
        <dbReference type="SAM" id="SignalP"/>
    </source>
</evidence>
<keyword evidence="1" id="KW-0472">Membrane</keyword>
<sequence length="185" mass="21498">MPFLVGIVWNSLVLPKASFFTYETTWGKEAWVDDVLTHFGGGVWDPCFARWLNYWEVFDVERFFQRFQRRRVCSGVEDHVVWTKSKDEIFIVKSLYKALELKRQGDFPIRWKCLLITSSCIVSWQGAYQLVVFLVGSVLGAFVINERDIVRVACVFYGKEKEESVASSSLVIFLDSLEEEKQKSV</sequence>
<comment type="caution">
    <text evidence="3">The sequence shown here is derived from an EMBL/GenBank/DDBJ whole genome shotgun (WGS) entry which is preliminary data.</text>
</comment>
<gene>
    <name evidence="3" type="ORF">CK203_005496</name>
</gene>
<keyword evidence="1" id="KW-0812">Transmembrane</keyword>
<proteinExistence type="predicted"/>
<dbReference type="EMBL" id="QGNW01000017">
    <property type="protein sequence ID" value="RVX15800.1"/>
    <property type="molecule type" value="Genomic_DNA"/>
</dbReference>
<dbReference type="AlphaFoldDB" id="A0A438K3L7"/>
<dbReference type="Proteomes" id="UP000288805">
    <property type="component" value="Unassembled WGS sequence"/>
</dbReference>
<reference evidence="3 4" key="1">
    <citation type="journal article" date="2018" name="PLoS Genet.">
        <title>Population sequencing reveals clonal diversity and ancestral inbreeding in the grapevine cultivar Chardonnay.</title>
        <authorList>
            <person name="Roach M.J."/>
            <person name="Johnson D.L."/>
            <person name="Bohlmann J."/>
            <person name="van Vuuren H.J."/>
            <person name="Jones S.J."/>
            <person name="Pretorius I.S."/>
            <person name="Schmidt S.A."/>
            <person name="Borneman A.R."/>
        </authorList>
    </citation>
    <scope>NUCLEOTIDE SEQUENCE [LARGE SCALE GENOMIC DNA]</scope>
    <source>
        <strain evidence="4">cv. Chardonnay</strain>
        <tissue evidence="3">Leaf</tissue>
    </source>
</reference>